<dbReference type="PROSITE" id="PS51450">
    <property type="entry name" value="LRR"/>
    <property type="match status" value="4"/>
</dbReference>
<dbReference type="EMBL" id="JAHRIM010030033">
    <property type="protein sequence ID" value="MEQ2264192.1"/>
    <property type="molecule type" value="Genomic_DNA"/>
</dbReference>
<keyword evidence="2" id="KW-0677">Repeat</keyword>
<dbReference type="PANTHER" id="PTHR15454:SF34">
    <property type="entry name" value="LEUCINE-RICH REPEAT AND COILED-COIL DOMAIN-CONTAINING PROTEIN 1"/>
    <property type="match status" value="1"/>
</dbReference>
<dbReference type="InterPro" id="IPR025875">
    <property type="entry name" value="Leu-rich_rpt_4"/>
</dbReference>
<dbReference type="Proteomes" id="UP001444071">
    <property type="component" value="Unassembled WGS sequence"/>
</dbReference>
<feature type="region of interest" description="Disordered" evidence="3">
    <location>
        <begin position="244"/>
        <end position="272"/>
    </location>
</feature>
<proteinExistence type="predicted"/>
<accession>A0ABV0W5E7</accession>
<dbReference type="Pfam" id="PF12799">
    <property type="entry name" value="LRR_4"/>
    <property type="match status" value="1"/>
</dbReference>
<evidence type="ECO:0000313" key="4">
    <source>
        <dbReference type="EMBL" id="MEQ2264192.1"/>
    </source>
</evidence>
<dbReference type="InterPro" id="IPR003591">
    <property type="entry name" value="Leu-rich_rpt_typical-subtyp"/>
</dbReference>
<keyword evidence="1" id="KW-0433">Leucine-rich repeat</keyword>
<reference evidence="4 5" key="1">
    <citation type="submission" date="2021-06" db="EMBL/GenBank/DDBJ databases">
        <authorList>
            <person name="Palmer J.M."/>
        </authorList>
    </citation>
    <scope>NUCLEOTIDE SEQUENCE [LARGE SCALE GENOMIC DNA]</scope>
    <source>
        <strain evidence="4 5">XR_2019</strain>
        <tissue evidence="4">Muscle</tissue>
    </source>
</reference>
<dbReference type="Gene3D" id="3.80.10.10">
    <property type="entry name" value="Ribonuclease Inhibitor"/>
    <property type="match status" value="2"/>
</dbReference>
<gene>
    <name evidence="4" type="ORF">XENORESO_017532</name>
</gene>
<dbReference type="Pfam" id="PF13516">
    <property type="entry name" value="LRR_6"/>
    <property type="match status" value="1"/>
</dbReference>
<organism evidence="4 5">
    <name type="scientific">Xenotaenia resolanae</name>
    <dbReference type="NCBI Taxonomy" id="208358"/>
    <lineage>
        <taxon>Eukaryota</taxon>
        <taxon>Metazoa</taxon>
        <taxon>Chordata</taxon>
        <taxon>Craniata</taxon>
        <taxon>Vertebrata</taxon>
        <taxon>Euteleostomi</taxon>
        <taxon>Actinopterygii</taxon>
        <taxon>Neopterygii</taxon>
        <taxon>Teleostei</taxon>
        <taxon>Neoteleostei</taxon>
        <taxon>Acanthomorphata</taxon>
        <taxon>Ovalentaria</taxon>
        <taxon>Atherinomorphae</taxon>
        <taxon>Cyprinodontiformes</taxon>
        <taxon>Goodeidae</taxon>
        <taxon>Xenotaenia</taxon>
    </lineage>
</organism>
<sequence>MGDNELSLIDKQLTSLQDLPLSPAVTSLNLHCNHIPRIEGLSSAWHLRHLDLSSNRISKIEGLSSLTSLRTLNLSSNLITKIEGLNGLVNLTKLNLSYNQINNVTGLLYLHGTEYKLKHLSLNSNLIDSMDHLLQCLLGLQGLRSVTLSKDGGDNPVCSAPGYWEIVMESLPQISVLDGLDRLRHLSSPGISSLCDIPCLEDYADFLVSSDASHSEAVKGAATTPCIDKVLTQFREQIALEKTTEQATDPVTQPVRQSSQPVCSTVTDPPNPINEERIKKLEHQVSQLIQQVTYQHLKLTLIMDVFVQIRV</sequence>
<evidence type="ECO:0000256" key="3">
    <source>
        <dbReference type="SAM" id="MobiDB-lite"/>
    </source>
</evidence>
<dbReference type="PRINTS" id="PR00019">
    <property type="entry name" value="LEURICHRPT"/>
</dbReference>
<dbReference type="SMART" id="SM00365">
    <property type="entry name" value="LRR_SD22"/>
    <property type="match status" value="3"/>
</dbReference>
<evidence type="ECO:0000313" key="5">
    <source>
        <dbReference type="Proteomes" id="UP001444071"/>
    </source>
</evidence>
<dbReference type="PANTHER" id="PTHR15454">
    <property type="entry name" value="NISCHARIN RELATED"/>
    <property type="match status" value="1"/>
</dbReference>
<dbReference type="SMART" id="SM00369">
    <property type="entry name" value="LRR_TYP"/>
    <property type="match status" value="2"/>
</dbReference>
<comment type="caution">
    <text evidence="4">The sequence shown here is derived from an EMBL/GenBank/DDBJ whole genome shotgun (WGS) entry which is preliminary data.</text>
</comment>
<name>A0ABV0W5E7_9TELE</name>
<feature type="compositionally biased region" description="Polar residues" evidence="3">
    <location>
        <begin position="245"/>
        <end position="268"/>
    </location>
</feature>
<keyword evidence="5" id="KW-1185">Reference proteome</keyword>
<dbReference type="InterPro" id="IPR032675">
    <property type="entry name" value="LRR_dom_sf"/>
</dbReference>
<evidence type="ECO:0000256" key="1">
    <source>
        <dbReference type="ARBA" id="ARBA00022614"/>
    </source>
</evidence>
<evidence type="ECO:0000256" key="2">
    <source>
        <dbReference type="ARBA" id="ARBA00022737"/>
    </source>
</evidence>
<dbReference type="InterPro" id="IPR001611">
    <property type="entry name" value="Leu-rich_rpt"/>
</dbReference>
<dbReference type="SUPFAM" id="SSF52075">
    <property type="entry name" value="Outer arm dynein light chain 1"/>
    <property type="match status" value="1"/>
</dbReference>
<protein>
    <submittedName>
        <fullName evidence="4">Uncharacterized protein</fullName>
    </submittedName>
</protein>